<dbReference type="EMBL" id="MCFJ01000008">
    <property type="protein sequence ID" value="ORY63491.1"/>
    <property type="molecule type" value="Genomic_DNA"/>
</dbReference>
<dbReference type="InParanoid" id="A0A1Y2DW30"/>
<dbReference type="GO" id="GO:0004497">
    <property type="term" value="F:monooxygenase activity"/>
    <property type="evidence" value="ECO:0007669"/>
    <property type="project" value="UniProtKB-KW"/>
</dbReference>
<comment type="caution">
    <text evidence="8">The sequence shown here is derived from an EMBL/GenBank/DDBJ whole genome shotgun (WGS) entry which is preliminary data.</text>
</comment>
<keyword evidence="4" id="KW-0274">FAD</keyword>
<dbReference type="OrthoDB" id="16820at2759"/>
<dbReference type="InterPro" id="IPR036188">
    <property type="entry name" value="FAD/NAD-bd_sf"/>
</dbReference>
<evidence type="ECO:0000313" key="9">
    <source>
        <dbReference type="Proteomes" id="UP000193689"/>
    </source>
</evidence>
<dbReference type="InterPro" id="IPR050493">
    <property type="entry name" value="FAD-dep_Monooxygenase_BioMet"/>
</dbReference>
<dbReference type="AlphaFoldDB" id="A0A1Y2DW30"/>
<evidence type="ECO:0000256" key="4">
    <source>
        <dbReference type="ARBA" id="ARBA00022827"/>
    </source>
</evidence>
<proteinExistence type="inferred from homology"/>
<dbReference type="Pfam" id="PF01494">
    <property type="entry name" value="FAD_binding_3"/>
    <property type="match status" value="1"/>
</dbReference>
<evidence type="ECO:0000313" key="8">
    <source>
        <dbReference type="EMBL" id="ORY63491.1"/>
    </source>
</evidence>
<evidence type="ECO:0000256" key="1">
    <source>
        <dbReference type="ARBA" id="ARBA00005179"/>
    </source>
</evidence>
<dbReference type="GeneID" id="63772312"/>
<protein>
    <recommendedName>
        <fullName evidence="7">FAD-binding domain-containing protein</fullName>
    </recommendedName>
</protein>
<comment type="pathway">
    <text evidence="1">Secondary metabolite biosynthesis.</text>
</comment>
<dbReference type="PANTHER" id="PTHR13789">
    <property type="entry name" value="MONOOXYGENASE"/>
    <property type="match status" value="1"/>
</dbReference>
<dbReference type="Proteomes" id="UP000193689">
    <property type="component" value="Unassembled WGS sequence"/>
</dbReference>
<organism evidence="8 9">
    <name type="scientific">Pseudomassariella vexata</name>
    <dbReference type="NCBI Taxonomy" id="1141098"/>
    <lineage>
        <taxon>Eukaryota</taxon>
        <taxon>Fungi</taxon>
        <taxon>Dikarya</taxon>
        <taxon>Ascomycota</taxon>
        <taxon>Pezizomycotina</taxon>
        <taxon>Sordariomycetes</taxon>
        <taxon>Xylariomycetidae</taxon>
        <taxon>Amphisphaeriales</taxon>
        <taxon>Pseudomassariaceae</taxon>
        <taxon>Pseudomassariella</taxon>
    </lineage>
</organism>
<name>A0A1Y2DW30_9PEZI</name>
<feature type="domain" description="FAD-binding" evidence="7">
    <location>
        <begin position="10"/>
        <end position="341"/>
    </location>
</feature>
<evidence type="ECO:0000256" key="2">
    <source>
        <dbReference type="ARBA" id="ARBA00007992"/>
    </source>
</evidence>
<dbReference type="PANTHER" id="PTHR13789:SF236">
    <property type="entry name" value="MONOOXYGENASE, PUTATIVE (AFU_ORTHOLOGUE AFUA_6G12060)-RELATED"/>
    <property type="match status" value="1"/>
</dbReference>
<keyword evidence="3" id="KW-0285">Flavoprotein</keyword>
<keyword evidence="6" id="KW-0503">Monooxygenase</keyword>
<keyword evidence="5" id="KW-0560">Oxidoreductase</keyword>
<evidence type="ECO:0000256" key="6">
    <source>
        <dbReference type="ARBA" id="ARBA00023033"/>
    </source>
</evidence>
<dbReference type="STRING" id="1141098.A0A1Y2DW30"/>
<accession>A0A1Y2DW30</accession>
<evidence type="ECO:0000256" key="3">
    <source>
        <dbReference type="ARBA" id="ARBA00022630"/>
    </source>
</evidence>
<evidence type="ECO:0000256" key="5">
    <source>
        <dbReference type="ARBA" id="ARBA00023002"/>
    </source>
</evidence>
<dbReference type="RefSeq" id="XP_040715148.1">
    <property type="nucleotide sequence ID" value="XM_040856100.1"/>
</dbReference>
<reference evidence="8 9" key="1">
    <citation type="submission" date="2016-07" db="EMBL/GenBank/DDBJ databases">
        <title>Pervasive Adenine N6-methylation of Active Genes in Fungi.</title>
        <authorList>
            <consortium name="DOE Joint Genome Institute"/>
            <person name="Mondo S.J."/>
            <person name="Dannebaum R.O."/>
            <person name="Kuo R.C."/>
            <person name="Labutti K."/>
            <person name="Haridas S."/>
            <person name="Kuo A."/>
            <person name="Salamov A."/>
            <person name="Ahrendt S.R."/>
            <person name="Lipzen A."/>
            <person name="Sullivan W."/>
            <person name="Andreopoulos W.B."/>
            <person name="Clum A."/>
            <person name="Lindquist E."/>
            <person name="Daum C."/>
            <person name="Ramamoorthy G.K."/>
            <person name="Gryganskyi A."/>
            <person name="Culley D."/>
            <person name="Magnuson J.K."/>
            <person name="James T.Y."/>
            <person name="O'Malley M.A."/>
            <person name="Stajich J.E."/>
            <person name="Spatafora J.W."/>
            <person name="Visel A."/>
            <person name="Grigoriev I.V."/>
        </authorList>
    </citation>
    <scope>NUCLEOTIDE SEQUENCE [LARGE SCALE GENOMIC DNA]</scope>
    <source>
        <strain evidence="8 9">CBS 129021</strain>
    </source>
</reference>
<evidence type="ECO:0000259" key="7">
    <source>
        <dbReference type="Pfam" id="PF01494"/>
    </source>
</evidence>
<dbReference type="InterPro" id="IPR002938">
    <property type="entry name" value="FAD-bd"/>
</dbReference>
<keyword evidence="9" id="KW-1185">Reference proteome</keyword>
<sequence>MKCDSPTNLELLIVGGGIGGMTAAIECHRKGHTVRVLEKRADFNTFGDLIGITRSAQRTMKKWPGFLDRLMANAMPPRITFFKFDGTEIATLSDQDSSDEGIISMPLWRSMLHGELHKYAAELGIPIAFNANAVEYSETKDRGFVVADGKKYSADLVIAADGIASKSAKLVDANPETPTSSGFSIYRTSFALDHALKDPLVSEHWGGSVEGVQIFLADDLHIVTAKNSKTNSISWMLTHRDISQTATEAWSATAPTDGALSLVRPSAGWAPYLAALISTTPGNRCVDWKLVWRGPQSKWSSPHSRVLQLGDACHPLIPTSGSGAVMAMEDAYSIAACLRIVADRDRGEGVTRSGKGEIPLAVKVHEKLRFERVSFAQRMGIETREFYHHSSWEDVMRNPEALGVVGPWIVRHDAEKYAFENFEQCAEHVKNGAPFENTNTPPGKKYEPWTVKGLQEEVDQNSRRAARI</sequence>
<dbReference type="PRINTS" id="PR00420">
    <property type="entry name" value="RNGMNOXGNASE"/>
</dbReference>
<gene>
    <name evidence="8" type="ORF">BCR38DRAFT_344406</name>
</gene>
<dbReference type="GO" id="GO:0071949">
    <property type="term" value="F:FAD binding"/>
    <property type="evidence" value="ECO:0007669"/>
    <property type="project" value="InterPro"/>
</dbReference>
<dbReference type="SUPFAM" id="SSF51905">
    <property type="entry name" value="FAD/NAD(P)-binding domain"/>
    <property type="match status" value="1"/>
</dbReference>
<dbReference type="Gene3D" id="3.50.50.60">
    <property type="entry name" value="FAD/NAD(P)-binding domain"/>
    <property type="match status" value="1"/>
</dbReference>
<comment type="similarity">
    <text evidence="2">Belongs to the paxM FAD-dependent monooxygenase family.</text>
</comment>